<sequence>MNTVEPALAALKAGRMVVLVDDENRENEGDLVVAAEFATTEAVNFMATHGRGLICLALTAKKIDQLGLKPMVEKNDAPHETAFTVSIEARHGVTTGISARERALTARVAADPASGPQEIVSPGHMFPLRAKNGGVLARNGHTEGAVDLARLAGLTPAGVICEIMRDDGEMARRPDLIAFAEKHDLPLLTIAELAEYRQIHEMLVEEVADAALPTGLSNTEFVAHAFRETLSGQEHLVLVKGPLGDAPLVRVHSECLTGDVFGSRRCDCGEQLSASMELIGQNGGVLIYLRGQEGRGIGLANKIRAYHLQEQGLDTHAANLALGLPADQRSYWPAAHILRHLGISRVKLLTNNPDKADSLAAFGIAVEKRMPLIIAANPFNENYLAAKRLKFGHFLPAAE</sequence>
<dbReference type="PIRSF" id="PIRSF001259">
    <property type="entry name" value="RibA"/>
    <property type="match status" value="1"/>
</dbReference>
<keyword evidence="23" id="KW-1185">Reference proteome</keyword>
<dbReference type="UniPathway" id="UPA00275">
    <property type="reaction ID" value="UER00399"/>
</dbReference>
<dbReference type="InterPro" id="IPR000422">
    <property type="entry name" value="DHBP_synthase_RibB"/>
</dbReference>
<evidence type="ECO:0000256" key="6">
    <source>
        <dbReference type="ARBA" id="ARBA00005520"/>
    </source>
</evidence>
<dbReference type="NCBIfam" id="NF001591">
    <property type="entry name" value="PRK00393.1"/>
    <property type="match status" value="1"/>
</dbReference>
<comment type="catalytic activity">
    <reaction evidence="19 20">
        <text>GTP + 4 H2O = 2,5-diamino-6-hydroxy-4-(5-phosphoribosylamino)-pyrimidine + formate + 2 phosphate + 3 H(+)</text>
        <dbReference type="Rhea" id="RHEA:23704"/>
        <dbReference type="ChEBI" id="CHEBI:15377"/>
        <dbReference type="ChEBI" id="CHEBI:15378"/>
        <dbReference type="ChEBI" id="CHEBI:15740"/>
        <dbReference type="ChEBI" id="CHEBI:37565"/>
        <dbReference type="ChEBI" id="CHEBI:43474"/>
        <dbReference type="ChEBI" id="CHEBI:58614"/>
        <dbReference type="EC" id="3.5.4.25"/>
    </reaction>
</comment>
<evidence type="ECO:0000256" key="2">
    <source>
        <dbReference type="ARBA" id="ARBA00001936"/>
    </source>
</evidence>
<dbReference type="EMBL" id="VHLG01000002">
    <property type="protein sequence ID" value="TPW32215.1"/>
    <property type="molecule type" value="Genomic_DNA"/>
</dbReference>
<dbReference type="PANTHER" id="PTHR21327">
    <property type="entry name" value="GTP CYCLOHYDROLASE II-RELATED"/>
    <property type="match status" value="1"/>
</dbReference>
<dbReference type="Gene3D" id="3.90.870.10">
    <property type="entry name" value="DHBP synthase"/>
    <property type="match status" value="1"/>
</dbReference>
<dbReference type="GO" id="GO:0005829">
    <property type="term" value="C:cytosol"/>
    <property type="evidence" value="ECO:0007669"/>
    <property type="project" value="TreeGrafter"/>
</dbReference>
<feature type="binding site" evidence="20">
    <location>
        <position position="355"/>
    </location>
    <ligand>
        <name>GTP</name>
        <dbReference type="ChEBI" id="CHEBI:37565"/>
    </ligand>
</feature>
<feature type="region of interest" description="DHBP synthase" evidence="20">
    <location>
        <begin position="1"/>
        <end position="199"/>
    </location>
</feature>
<comment type="pathway">
    <text evidence="4 20">Cofactor biosynthesis; riboflavin biosynthesis; 5-amino-6-(D-ribitylamino)uracil from GTP: step 1/4.</text>
</comment>
<evidence type="ECO:0000256" key="8">
    <source>
        <dbReference type="ARBA" id="ARBA00022619"/>
    </source>
</evidence>
<feature type="binding site" evidence="20">
    <location>
        <position position="350"/>
    </location>
    <ligand>
        <name>GTP</name>
        <dbReference type="ChEBI" id="CHEBI:37565"/>
    </ligand>
</feature>
<keyword evidence="13 20" id="KW-0460">Magnesium</keyword>
<dbReference type="AlphaFoldDB" id="A0A506UG80"/>
<feature type="binding site" evidence="20">
    <location>
        <begin position="250"/>
        <end position="254"/>
    </location>
    <ligand>
        <name>GTP</name>
        <dbReference type="ChEBI" id="CHEBI:37565"/>
    </ligand>
</feature>
<evidence type="ECO:0000313" key="22">
    <source>
        <dbReference type="EMBL" id="TPW32215.1"/>
    </source>
</evidence>
<keyword evidence="8 20" id="KW-0686">Riboflavin biosynthesis</keyword>
<dbReference type="HAMAP" id="MF_00179">
    <property type="entry name" value="RibA"/>
    <property type="match status" value="1"/>
</dbReference>
<dbReference type="PANTHER" id="PTHR21327:SF18">
    <property type="entry name" value="3,4-DIHYDROXY-2-BUTANONE 4-PHOSPHATE SYNTHASE"/>
    <property type="match status" value="1"/>
</dbReference>
<feature type="binding site" evidence="20">
    <location>
        <position position="268"/>
    </location>
    <ligand>
        <name>Zn(2+)</name>
        <dbReference type="ChEBI" id="CHEBI:29105"/>
        <note>catalytic</note>
    </ligand>
</feature>
<feature type="site" description="Essential for DHBP synthase activity" evidence="20">
    <location>
        <position position="124"/>
    </location>
</feature>
<dbReference type="GO" id="GO:0008270">
    <property type="term" value="F:zinc ion binding"/>
    <property type="evidence" value="ECO:0007669"/>
    <property type="project" value="UniProtKB-UniRule"/>
</dbReference>
<evidence type="ECO:0000256" key="1">
    <source>
        <dbReference type="ARBA" id="ARBA00000141"/>
    </source>
</evidence>
<comment type="catalytic activity">
    <reaction evidence="1 20">
        <text>D-ribulose 5-phosphate = (2S)-2-hydroxy-3-oxobutyl phosphate + formate + H(+)</text>
        <dbReference type="Rhea" id="RHEA:18457"/>
        <dbReference type="ChEBI" id="CHEBI:15378"/>
        <dbReference type="ChEBI" id="CHEBI:15740"/>
        <dbReference type="ChEBI" id="CHEBI:58121"/>
        <dbReference type="ChEBI" id="CHEBI:58830"/>
        <dbReference type="EC" id="4.1.99.12"/>
    </reaction>
</comment>
<dbReference type="InterPro" id="IPR032677">
    <property type="entry name" value="GTP_cyclohydro_II"/>
</dbReference>
<evidence type="ECO:0000259" key="21">
    <source>
        <dbReference type="Pfam" id="PF00925"/>
    </source>
</evidence>
<evidence type="ECO:0000256" key="14">
    <source>
        <dbReference type="ARBA" id="ARBA00023134"/>
    </source>
</evidence>
<feature type="binding site" evidence="20">
    <location>
        <begin position="25"/>
        <end position="26"/>
    </location>
    <ligand>
        <name>D-ribulose 5-phosphate</name>
        <dbReference type="ChEBI" id="CHEBI:58121"/>
    </ligand>
</feature>
<evidence type="ECO:0000256" key="10">
    <source>
        <dbReference type="ARBA" id="ARBA00022741"/>
    </source>
</evidence>
<comment type="cofactor">
    <cofactor evidence="20">
        <name>Zn(2+)</name>
        <dbReference type="ChEBI" id="CHEBI:29105"/>
    </cofactor>
    <text evidence="20">Binds 1 zinc ion per subunit.</text>
</comment>
<dbReference type="Pfam" id="PF00926">
    <property type="entry name" value="DHBP_synthase"/>
    <property type="match status" value="1"/>
</dbReference>
<dbReference type="InterPro" id="IPR016299">
    <property type="entry name" value="Riboflavin_synth_RibBA"/>
</dbReference>
<evidence type="ECO:0000256" key="9">
    <source>
        <dbReference type="ARBA" id="ARBA00022723"/>
    </source>
</evidence>
<evidence type="ECO:0000256" key="20">
    <source>
        <dbReference type="HAMAP-Rule" id="MF_01283"/>
    </source>
</evidence>
<feature type="active site" description="Nucleophile; for GTP cyclohydrolase activity" evidence="20">
    <location>
        <position position="329"/>
    </location>
</feature>
<dbReference type="RefSeq" id="WP_141147726.1">
    <property type="nucleotide sequence ID" value="NZ_VHLG01000002.1"/>
</dbReference>
<feature type="binding site" evidence="20">
    <location>
        <position position="271"/>
    </location>
    <ligand>
        <name>GTP</name>
        <dbReference type="ChEBI" id="CHEBI:37565"/>
    </ligand>
</feature>
<keyword evidence="12 20" id="KW-0862">Zinc</keyword>
<comment type="function">
    <text evidence="3 20">Catalyzes the conversion of D-ribulose 5-phosphate to formate and 3,4-dihydroxy-2-butanone 4-phosphate.</text>
</comment>
<comment type="function">
    <text evidence="18 20">Catalyzes the conversion of GTP to 2,5-diamino-6-ribosylamino-4(3H)-pyrimidinone 5'-phosphate (DARP), formate and pyrophosphate.</text>
</comment>
<feature type="active site" description="Proton acceptor; for GTP cyclohydrolase activity" evidence="20">
    <location>
        <position position="327"/>
    </location>
</feature>
<evidence type="ECO:0000256" key="5">
    <source>
        <dbReference type="ARBA" id="ARBA00004904"/>
    </source>
</evidence>
<feature type="binding site" evidence="20">
    <location>
        <position position="141"/>
    </location>
    <ligand>
        <name>Mg(2+)</name>
        <dbReference type="ChEBI" id="CHEBI:18420"/>
        <label>2</label>
    </ligand>
</feature>
<dbReference type="GO" id="GO:0009231">
    <property type="term" value="P:riboflavin biosynthetic process"/>
    <property type="evidence" value="ECO:0007669"/>
    <property type="project" value="UniProtKB-UniRule"/>
</dbReference>
<accession>A0A506UG80</accession>
<dbReference type="Proteomes" id="UP000318801">
    <property type="component" value="Unassembled WGS sequence"/>
</dbReference>
<keyword evidence="9 20" id="KW-0479">Metal-binding</keyword>
<evidence type="ECO:0000256" key="3">
    <source>
        <dbReference type="ARBA" id="ARBA00002284"/>
    </source>
</evidence>
<keyword evidence="10 20" id="KW-0547">Nucleotide-binding</keyword>
<comment type="similarity">
    <text evidence="6 20">In the N-terminal section; belongs to the DHBP synthase family.</text>
</comment>
<evidence type="ECO:0000256" key="4">
    <source>
        <dbReference type="ARBA" id="ARBA00004853"/>
    </source>
</evidence>
<dbReference type="SUPFAM" id="SSF55821">
    <property type="entry name" value="YrdC/RibB"/>
    <property type="match status" value="1"/>
</dbReference>
<dbReference type="SUPFAM" id="SSF142695">
    <property type="entry name" value="RibA-like"/>
    <property type="match status" value="1"/>
</dbReference>
<dbReference type="FunFam" id="3.90.870.10:FF:000001">
    <property type="entry name" value="Riboflavin biosynthesis protein RibBA"/>
    <property type="match status" value="1"/>
</dbReference>
<feature type="binding site" evidence="20">
    <location>
        <begin position="293"/>
        <end position="295"/>
    </location>
    <ligand>
        <name>GTP</name>
        <dbReference type="ChEBI" id="CHEBI:37565"/>
    </ligand>
</feature>
<feature type="binding site" evidence="20">
    <location>
        <position position="26"/>
    </location>
    <ligand>
        <name>Mg(2+)</name>
        <dbReference type="ChEBI" id="CHEBI:18420"/>
        <label>2</label>
    </ligand>
</feature>
<dbReference type="NCBIfam" id="TIGR00505">
    <property type="entry name" value="ribA"/>
    <property type="match status" value="1"/>
</dbReference>
<dbReference type="Gene3D" id="3.40.50.10990">
    <property type="entry name" value="GTP cyclohydrolase II"/>
    <property type="match status" value="1"/>
</dbReference>
<proteinExistence type="inferred from homology"/>
<comment type="similarity">
    <text evidence="7 20">In the C-terminal section; belongs to the GTP cyclohydrolase II family.</text>
</comment>
<evidence type="ECO:0000256" key="17">
    <source>
        <dbReference type="ARBA" id="ARBA00023268"/>
    </source>
</evidence>
<dbReference type="GO" id="GO:0005525">
    <property type="term" value="F:GTP binding"/>
    <property type="evidence" value="ECO:0007669"/>
    <property type="project" value="UniProtKB-KW"/>
</dbReference>
<protein>
    <recommendedName>
        <fullName evidence="20">Riboflavin biosynthesis protein RibBA</fullName>
    </recommendedName>
    <domain>
        <recommendedName>
            <fullName evidence="20">3,4-dihydroxy-2-butanone 4-phosphate synthase</fullName>
            <shortName evidence="20">DHBP synthase</shortName>
            <ecNumber evidence="20">4.1.99.12</ecNumber>
        </recommendedName>
    </domain>
    <domain>
        <recommendedName>
            <fullName evidence="20">GTP cyclohydrolase-2</fullName>
            <ecNumber evidence="20">3.5.4.25</ecNumber>
        </recommendedName>
        <alternativeName>
            <fullName evidence="20">GTP cyclohydrolase II</fullName>
        </alternativeName>
    </domain>
</protein>
<gene>
    <name evidence="22" type="primary">ribB</name>
    <name evidence="20" type="synonym">ribBA</name>
    <name evidence="22" type="ORF">FJU08_04170</name>
</gene>
<dbReference type="EC" id="4.1.99.12" evidence="20"/>
<feature type="region of interest" description="GTP cyclohydrolase II" evidence="20">
    <location>
        <begin position="200"/>
        <end position="399"/>
    </location>
</feature>
<dbReference type="EC" id="3.5.4.25" evidence="20"/>
<comment type="cofactor">
    <cofactor evidence="2">
        <name>Mn(2+)</name>
        <dbReference type="ChEBI" id="CHEBI:29035"/>
    </cofactor>
</comment>
<keyword evidence="11 20" id="KW-0378">Hydrolase</keyword>
<dbReference type="GO" id="GO:0008686">
    <property type="term" value="F:3,4-dihydroxy-2-butanone-4-phosphate synthase activity"/>
    <property type="evidence" value="ECO:0007669"/>
    <property type="project" value="UniProtKB-UniRule"/>
</dbReference>
<evidence type="ECO:0000256" key="16">
    <source>
        <dbReference type="ARBA" id="ARBA00023239"/>
    </source>
</evidence>
<feature type="binding site" evidence="20">
    <location>
        <position position="255"/>
    </location>
    <ligand>
        <name>Zn(2+)</name>
        <dbReference type="ChEBI" id="CHEBI:29105"/>
        <note>catalytic</note>
    </ligand>
</feature>
<feature type="site" description="Essential for DHBP synthase activity" evidence="20">
    <location>
        <position position="162"/>
    </location>
</feature>
<dbReference type="FunFam" id="3.40.50.10990:FF:000001">
    <property type="entry name" value="Riboflavin biosynthesis protein RibBA"/>
    <property type="match status" value="1"/>
</dbReference>
<reference evidence="22 23" key="1">
    <citation type="submission" date="2019-06" db="EMBL/GenBank/DDBJ databases">
        <authorList>
            <person name="Li M."/>
        </authorList>
    </citation>
    <scope>NUCLEOTIDE SEQUENCE [LARGE SCALE GENOMIC DNA]</scope>
    <source>
        <strain evidence="22 23">BGMRC2036</strain>
    </source>
</reference>
<keyword evidence="15 20" id="KW-0464">Manganese</keyword>
<evidence type="ECO:0000256" key="13">
    <source>
        <dbReference type="ARBA" id="ARBA00022842"/>
    </source>
</evidence>
<feature type="binding site" evidence="20">
    <location>
        <position position="315"/>
    </location>
    <ligand>
        <name>GTP</name>
        <dbReference type="ChEBI" id="CHEBI:37565"/>
    </ligand>
</feature>
<evidence type="ECO:0000256" key="11">
    <source>
        <dbReference type="ARBA" id="ARBA00022801"/>
    </source>
</evidence>
<feature type="domain" description="GTP cyclohydrolase II" evidence="21">
    <location>
        <begin position="207"/>
        <end position="371"/>
    </location>
</feature>
<evidence type="ECO:0000256" key="18">
    <source>
        <dbReference type="ARBA" id="ARBA00043932"/>
    </source>
</evidence>
<keyword evidence="14 20" id="KW-0342">GTP-binding</keyword>
<dbReference type="CDD" id="cd00641">
    <property type="entry name" value="GTP_cyclohydro2"/>
    <property type="match status" value="1"/>
</dbReference>
<dbReference type="HAMAP" id="MF_00180">
    <property type="entry name" value="RibB"/>
    <property type="match status" value="1"/>
</dbReference>
<evidence type="ECO:0000256" key="12">
    <source>
        <dbReference type="ARBA" id="ARBA00022833"/>
    </source>
</evidence>
<dbReference type="InterPro" id="IPR036144">
    <property type="entry name" value="RibA-like_sf"/>
</dbReference>
<dbReference type="GO" id="GO:0003935">
    <property type="term" value="F:GTP cyclohydrolase II activity"/>
    <property type="evidence" value="ECO:0007669"/>
    <property type="project" value="UniProtKB-UniRule"/>
</dbReference>
<dbReference type="OrthoDB" id="9793111at2"/>
<dbReference type="GO" id="GO:0000287">
    <property type="term" value="F:magnesium ion binding"/>
    <property type="evidence" value="ECO:0007669"/>
    <property type="project" value="UniProtKB-UniRule"/>
</dbReference>
<evidence type="ECO:0000256" key="19">
    <source>
        <dbReference type="ARBA" id="ARBA00049295"/>
    </source>
</evidence>
<feature type="binding site" evidence="20">
    <location>
        <position position="30"/>
    </location>
    <ligand>
        <name>D-ribulose 5-phosphate</name>
        <dbReference type="ChEBI" id="CHEBI:58121"/>
    </ligand>
</feature>
<dbReference type="Pfam" id="PF00925">
    <property type="entry name" value="GTP_cyclohydro2"/>
    <property type="match status" value="1"/>
</dbReference>
<keyword evidence="16 20" id="KW-0456">Lyase</keyword>
<evidence type="ECO:0000256" key="15">
    <source>
        <dbReference type="ARBA" id="ARBA00023211"/>
    </source>
</evidence>
<comment type="cofactor">
    <cofactor evidence="20">
        <name>Mg(2+)</name>
        <dbReference type="ChEBI" id="CHEBI:18420"/>
    </cofactor>
    <cofactor evidence="20">
        <name>Mn(2+)</name>
        <dbReference type="ChEBI" id="CHEBI:29035"/>
    </cofactor>
    <text evidence="20">Binds 2 divalent metal cations per subunit. Magnesium or manganese.</text>
</comment>
<feature type="binding site" evidence="20">
    <location>
        <position position="26"/>
    </location>
    <ligand>
        <name>Mg(2+)</name>
        <dbReference type="ChEBI" id="CHEBI:18420"/>
        <label>1</label>
    </ligand>
</feature>
<dbReference type="InterPro" id="IPR017945">
    <property type="entry name" value="DHBP_synth_RibB-like_a/b_dom"/>
</dbReference>
<feature type="binding site" evidence="20">
    <location>
        <position position="162"/>
    </location>
    <ligand>
        <name>D-ribulose 5-phosphate</name>
        <dbReference type="ChEBI" id="CHEBI:58121"/>
    </ligand>
</feature>
<dbReference type="InterPro" id="IPR000926">
    <property type="entry name" value="RibA"/>
</dbReference>
<feature type="binding site" evidence="20">
    <location>
        <position position="266"/>
    </location>
    <ligand>
        <name>Zn(2+)</name>
        <dbReference type="ChEBI" id="CHEBI:29105"/>
        <note>catalytic</note>
    </ligand>
</feature>
<keyword evidence="17 20" id="KW-0511">Multifunctional enzyme</keyword>
<feature type="binding site" evidence="20">
    <location>
        <begin position="138"/>
        <end position="142"/>
    </location>
    <ligand>
        <name>D-ribulose 5-phosphate</name>
        <dbReference type="ChEBI" id="CHEBI:58121"/>
    </ligand>
</feature>
<dbReference type="HAMAP" id="MF_01283">
    <property type="entry name" value="RibBA"/>
    <property type="match status" value="1"/>
</dbReference>
<dbReference type="NCBIfam" id="TIGR00506">
    <property type="entry name" value="ribB"/>
    <property type="match status" value="1"/>
</dbReference>
<name>A0A506UG80_9HYPH</name>
<evidence type="ECO:0000313" key="23">
    <source>
        <dbReference type="Proteomes" id="UP000318801"/>
    </source>
</evidence>
<comment type="caution">
    <text evidence="22">The sequence shown here is derived from an EMBL/GenBank/DDBJ whole genome shotgun (WGS) entry which is preliminary data.</text>
</comment>
<organism evidence="22 23">
    <name type="scientific">Martelella alba</name>
    <dbReference type="NCBI Taxonomy" id="2590451"/>
    <lineage>
        <taxon>Bacteria</taxon>
        <taxon>Pseudomonadati</taxon>
        <taxon>Pseudomonadota</taxon>
        <taxon>Alphaproteobacteria</taxon>
        <taxon>Hyphomicrobiales</taxon>
        <taxon>Aurantimonadaceae</taxon>
        <taxon>Martelella</taxon>
    </lineage>
</organism>
<comment type="pathway">
    <text evidence="5 20">Cofactor biosynthesis; riboflavin biosynthesis; 2-hydroxy-3-oxobutyl phosphate from D-ribulose 5-phosphate: step 1/1.</text>
</comment>
<dbReference type="GO" id="GO:0030145">
    <property type="term" value="F:manganese ion binding"/>
    <property type="evidence" value="ECO:0007669"/>
    <property type="project" value="UniProtKB-UniRule"/>
</dbReference>
<evidence type="ECO:0000256" key="7">
    <source>
        <dbReference type="ARBA" id="ARBA00008976"/>
    </source>
</evidence>